<dbReference type="OrthoDB" id="6251307at2759"/>
<dbReference type="PANTHER" id="PTHR11346">
    <property type="entry name" value="GALECTIN"/>
    <property type="match status" value="1"/>
</dbReference>
<protein>
    <recommendedName>
        <fullName evidence="2">Galectin</fullName>
    </recommendedName>
</protein>
<dbReference type="Pfam" id="PF00337">
    <property type="entry name" value="Gal-bind_lectin"/>
    <property type="match status" value="1"/>
</dbReference>
<dbReference type="Proteomes" id="UP000267096">
    <property type="component" value="Unassembled WGS sequence"/>
</dbReference>
<dbReference type="SMART" id="SM00908">
    <property type="entry name" value="Gal-bind_lectin"/>
    <property type="match status" value="1"/>
</dbReference>
<reference evidence="6" key="1">
    <citation type="submission" date="2017-02" db="UniProtKB">
        <authorList>
            <consortium name="WormBaseParasite"/>
        </authorList>
    </citation>
    <scope>IDENTIFICATION</scope>
</reference>
<dbReference type="EMBL" id="UYRR01001828">
    <property type="protein sequence ID" value="VDK18983.1"/>
    <property type="molecule type" value="Genomic_DNA"/>
</dbReference>
<dbReference type="InterPro" id="IPR044156">
    <property type="entry name" value="Galectin-like"/>
</dbReference>
<accession>A0A0M3J2J5</accession>
<evidence type="ECO:0000313" key="6">
    <source>
        <dbReference type="WBParaSite" id="ASIM_0000175401-mRNA-1"/>
    </source>
</evidence>
<sequence>MPLVVPIHGGLVVGATVKITATPLMNAERFAVNFLRNNANRDHLLHGAVIRNSCLEGVWQKEERQINQFPFILGVTFDMIEINGREFTRFTYRGDVPMKDVDRFELSGDIAVQMVQLNNIS</sequence>
<dbReference type="SMART" id="SM00276">
    <property type="entry name" value="GLECT"/>
    <property type="match status" value="1"/>
</dbReference>
<dbReference type="WBParaSite" id="ASIM_0000175401-mRNA-1">
    <property type="protein sequence ID" value="ASIM_0000175401-mRNA-1"/>
    <property type="gene ID" value="ASIM_0000175401"/>
</dbReference>
<dbReference type="SUPFAM" id="SSF49899">
    <property type="entry name" value="Concanavalin A-like lectins/glucanases"/>
    <property type="match status" value="1"/>
</dbReference>
<dbReference type="AlphaFoldDB" id="A0A0M3J2J5"/>
<evidence type="ECO:0000313" key="4">
    <source>
        <dbReference type="EMBL" id="VDK18983.1"/>
    </source>
</evidence>
<dbReference type="PANTHER" id="PTHR11346:SF147">
    <property type="entry name" value="GALECTIN"/>
    <property type="match status" value="1"/>
</dbReference>
<proteinExistence type="predicted"/>
<dbReference type="Gene3D" id="2.60.120.200">
    <property type="match status" value="1"/>
</dbReference>
<evidence type="ECO:0000256" key="1">
    <source>
        <dbReference type="ARBA" id="ARBA00022734"/>
    </source>
</evidence>
<dbReference type="InterPro" id="IPR013320">
    <property type="entry name" value="ConA-like_dom_sf"/>
</dbReference>
<feature type="domain" description="Galectin" evidence="3">
    <location>
        <begin position="3"/>
        <end position="121"/>
    </location>
</feature>
<dbReference type="InterPro" id="IPR001079">
    <property type="entry name" value="Galectin_CRD"/>
</dbReference>
<name>A0A0M3J2J5_ANISI</name>
<evidence type="ECO:0000259" key="3">
    <source>
        <dbReference type="PROSITE" id="PS51304"/>
    </source>
</evidence>
<evidence type="ECO:0000313" key="5">
    <source>
        <dbReference type="Proteomes" id="UP000267096"/>
    </source>
</evidence>
<reference evidence="4 5" key="2">
    <citation type="submission" date="2018-11" db="EMBL/GenBank/DDBJ databases">
        <authorList>
            <consortium name="Pathogen Informatics"/>
        </authorList>
    </citation>
    <scope>NUCLEOTIDE SEQUENCE [LARGE SCALE GENOMIC DNA]</scope>
</reference>
<keyword evidence="5" id="KW-1185">Reference proteome</keyword>
<dbReference type="GO" id="GO:0030246">
    <property type="term" value="F:carbohydrate binding"/>
    <property type="evidence" value="ECO:0007669"/>
    <property type="project" value="UniProtKB-UniRule"/>
</dbReference>
<dbReference type="PROSITE" id="PS51304">
    <property type="entry name" value="GALECTIN"/>
    <property type="match status" value="1"/>
</dbReference>
<keyword evidence="1 2" id="KW-0430">Lectin</keyword>
<dbReference type="CDD" id="cd00070">
    <property type="entry name" value="GLECT"/>
    <property type="match status" value="1"/>
</dbReference>
<organism evidence="6">
    <name type="scientific">Anisakis simplex</name>
    <name type="common">Herring worm</name>
    <dbReference type="NCBI Taxonomy" id="6269"/>
    <lineage>
        <taxon>Eukaryota</taxon>
        <taxon>Metazoa</taxon>
        <taxon>Ecdysozoa</taxon>
        <taxon>Nematoda</taxon>
        <taxon>Chromadorea</taxon>
        <taxon>Rhabditida</taxon>
        <taxon>Spirurina</taxon>
        <taxon>Ascaridomorpha</taxon>
        <taxon>Ascaridoidea</taxon>
        <taxon>Anisakidae</taxon>
        <taxon>Anisakis</taxon>
        <taxon>Anisakis simplex complex</taxon>
    </lineage>
</organism>
<evidence type="ECO:0000256" key="2">
    <source>
        <dbReference type="RuleBase" id="RU102079"/>
    </source>
</evidence>
<gene>
    <name evidence="4" type="ORF">ASIM_LOCUS1628</name>
</gene>